<reference evidence="2" key="1">
    <citation type="submission" date="2023-07" db="EMBL/GenBank/DDBJ databases">
        <title>Chryseobacterium sp. strain PBS4-4 Genome sequencing and assembly.</title>
        <authorList>
            <person name="Jung Y."/>
        </authorList>
    </citation>
    <scope>NUCLEOTIDE SEQUENCE [LARGE SCALE GENOMIC DNA]</scope>
    <source>
        <strain evidence="2">PBS4-4</strain>
    </source>
</reference>
<evidence type="ECO:0000313" key="2">
    <source>
        <dbReference type="Proteomes" id="UP001208649"/>
    </source>
</evidence>
<organism evidence="1 2">
    <name type="scientific">Chryseobacterium edaphi</name>
    <dbReference type="NCBI Taxonomy" id="2976532"/>
    <lineage>
        <taxon>Bacteria</taxon>
        <taxon>Pseudomonadati</taxon>
        <taxon>Bacteroidota</taxon>
        <taxon>Flavobacteriia</taxon>
        <taxon>Flavobacteriales</taxon>
        <taxon>Weeksellaceae</taxon>
        <taxon>Chryseobacterium group</taxon>
        <taxon>Chryseobacterium</taxon>
    </lineage>
</organism>
<comment type="caution">
    <text evidence="1">The sequence shown here is derived from an EMBL/GenBank/DDBJ whole genome shotgun (WGS) entry which is preliminary data.</text>
</comment>
<keyword evidence="2" id="KW-1185">Reference proteome</keyword>
<protein>
    <submittedName>
        <fullName evidence="1">Uncharacterized protein</fullName>
    </submittedName>
</protein>
<name>A0ABT2W8U6_9FLAO</name>
<dbReference type="RefSeq" id="WP_263004152.1">
    <property type="nucleotide sequence ID" value="NZ_JAOTEM010000004.1"/>
</dbReference>
<gene>
    <name evidence="1" type="ORF">NZ698_15715</name>
</gene>
<proteinExistence type="predicted"/>
<dbReference type="Proteomes" id="UP001208649">
    <property type="component" value="Unassembled WGS sequence"/>
</dbReference>
<accession>A0ABT2W8U6</accession>
<dbReference type="EMBL" id="JAOTEM010000004">
    <property type="protein sequence ID" value="MCU7618642.1"/>
    <property type="molecule type" value="Genomic_DNA"/>
</dbReference>
<sequence>MAIWQYTLIFIPINNFEENYKKFICQIETDYRKETYFFWENYYLNKNSITEKINSNISGCKSETKNSIFWKGDAEKFKDNDCDLIFDGDSIIEFTIRFDLRDKENTKTFIDLVLKTASEHQLKFMNLKYHFFEANRELLIKDIMESNAVKFLTNPEEFLASLTDNK</sequence>
<evidence type="ECO:0000313" key="1">
    <source>
        <dbReference type="EMBL" id="MCU7618642.1"/>
    </source>
</evidence>